<feature type="compositionally biased region" description="Basic and acidic residues" evidence="1">
    <location>
        <begin position="1006"/>
        <end position="1021"/>
    </location>
</feature>
<evidence type="ECO:0000259" key="2">
    <source>
        <dbReference type="Pfam" id="PF20222"/>
    </source>
</evidence>
<feature type="compositionally biased region" description="Basic and acidic residues" evidence="1">
    <location>
        <begin position="554"/>
        <end position="590"/>
    </location>
</feature>
<feature type="compositionally biased region" description="Basic residues" evidence="1">
    <location>
        <begin position="126"/>
        <end position="147"/>
    </location>
</feature>
<feature type="region of interest" description="Disordered" evidence="1">
    <location>
        <begin position="390"/>
        <end position="417"/>
    </location>
</feature>
<evidence type="ECO:0000313" key="3">
    <source>
        <dbReference type="EMBL" id="CRX79112.1"/>
    </source>
</evidence>
<evidence type="ECO:0000256" key="1">
    <source>
        <dbReference type="SAM" id="MobiDB-lite"/>
    </source>
</evidence>
<dbReference type="PANTHER" id="PTHR15180:SF1">
    <property type="entry name" value="GENERAL TRANSCRIPTION FACTOR 3C POLYPEPTIDE 1"/>
    <property type="match status" value="1"/>
</dbReference>
<accession>A0A0H5FRY7</accession>
<dbReference type="GO" id="GO:0006384">
    <property type="term" value="P:transcription initiation at RNA polymerase III promoter"/>
    <property type="evidence" value="ECO:0007669"/>
    <property type="project" value="InterPro"/>
</dbReference>
<feature type="domain" description="Transcription factor tau subunit sfc3/Tfc3 C-terminal" evidence="2">
    <location>
        <begin position="1810"/>
        <end position="2183"/>
    </location>
</feature>
<feature type="compositionally biased region" description="Acidic residues" evidence="1">
    <location>
        <begin position="1579"/>
        <end position="1595"/>
    </location>
</feature>
<feature type="region of interest" description="Disordered" evidence="1">
    <location>
        <begin position="719"/>
        <end position="1100"/>
    </location>
</feature>
<feature type="region of interest" description="Disordered" evidence="1">
    <location>
        <begin position="261"/>
        <end position="284"/>
    </location>
</feature>
<dbReference type="InterPro" id="IPR046488">
    <property type="entry name" value="Sfc3/Tfc3_C"/>
</dbReference>
<feature type="compositionally biased region" description="Low complexity" evidence="1">
    <location>
        <begin position="777"/>
        <end position="786"/>
    </location>
</feature>
<feature type="compositionally biased region" description="Low complexity" evidence="1">
    <location>
        <begin position="1719"/>
        <end position="1733"/>
    </location>
</feature>
<name>A0A0H5FRY7_9BASI</name>
<feature type="compositionally biased region" description="Acidic residues" evidence="1">
    <location>
        <begin position="922"/>
        <end position="940"/>
    </location>
</feature>
<feature type="compositionally biased region" description="Polar residues" evidence="1">
    <location>
        <begin position="1091"/>
        <end position="1100"/>
    </location>
</feature>
<reference evidence="3" key="1">
    <citation type="submission" date="2015-06" db="EMBL/GenBank/DDBJ databases">
        <title>Genetic Architecture Underlying Mating-Type Determination in the Yeast Leucosporidium scottii and the Evolution of Mating Systems in Basidiomycetes.</title>
        <authorList>
            <person name="Maia T.M."/>
            <person name="Lopes S."/>
            <person name="Almeida J.M.G.C.F."/>
            <person name="Rosa L.H."/>
            <person name="Sampaio J.P."/>
            <person name="Goncalves P."/>
            <person name="Coelho M.A."/>
        </authorList>
    </citation>
    <scope>NUCLEOTIDE SEQUENCE</scope>
</reference>
<dbReference type="PANTHER" id="PTHR15180">
    <property type="entry name" value="GENERAL TRANSCRIPTION FACTOR 3C POLYPEPTIDE 1"/>
    <property type="match status" value="1"/>
</dbReference>
<organism evidence="3">
    <name type="scientific">Leucosporidium scottii</name>
    <dbReference type="NCBI Taxonomy" id="5278"/>
    <lineage>
        <taxon>Eukaryota</taxon>
        <taxon>Fungi</taxon>
        <taxon>Dikarya</taxon>
        <taxon>Basidiomycota</taxon>
        <taxon>Pucciniomycotina</taxon>
        <taxon>Microbotryomycetes</taxon>
        <taxon>Leucosporidiales</taxon>
        <taxon>Leucosporidium</taxon>
    </lineage>
</organism>
<feature type="compositionally biased region" description="Low complexity" evidence="1">
    <location>
        <begin position="755"/>
        <end position="769"/>
    </location>
</feature>
<feature type="compositionally biased region" description="Basic residues" evidence="1">
    <location>
        <begin position="1551"/>
        <end position="1574"/>
    </location>
</feature>
<feature type="region of interest" description="Disordered" evidence="1">
    <location>
        <begin position="37"/>
        <end position="59"/>
    </location>
</feature>
<feature type="compositionally biased region" description="Acidic residues" evidence="1">
    <location>
        <begin position="800"/>
        <end position="811"/>
    </location>
</feature>
<proteinExistence type="predicted"/>
<feature type="compositionally biased region" description="Basic and acidic residues" evidence="1">
    <location>
        <begin position="676"/>
        <end position="703"/>
    </location>
</feature>
<feature type="compositionally biased region" description="Basic residues" evidence="1">
    <location>
        <begin position="1602"/>
        <end position="1612"/>
    </location>
</feature>
<feature type="compositionally biased region" description="Low complexity" evidence="1">
    <location>
        <begin position="1048"/>
        <end position="1070"/>
    </location>
</feature>
<feature type="compositionally biased region" description="Low complexity" evidence="1">
    <location>
        <begin position="624"/>
        <end position="639"/>
    </location>
</feature>
<protein>
    <recommendedName>
        <fullName evidence="2">Transcription factor tau subunit sfc3/Tfc3 C-terminal domain-containing protein</fullName>
    </recommendedName>
</protein>
<feature type="compositionally biased region" description="Acidic residues" evidence="1">
    <location>
        <begin position="1025"/>
        <end position="1036"/>
    </location>
</feature>
<feature type="compositionally biased region" description="Acidic residues" evidence="1">
    <location>
        <begin position="2316"/>
        <end position="2341"/>
    </location>
</feature>
<feature type="compositionally biased region" description="Acidic residues" evidence="1">
    <location>
        <begin position="856"/>
        <end position="870"/>
    </location>
</feature>
<dbReference type="Pfam" id="PF20222">
    <property type="entry name" value="DUF6581"/>
    <property type="match status" value="1"/>
</dbReference>
<dbReference type="EMBL" id="LN868507">
    <property type="protein sequence ID" value="CRX79112.1"/>
    <property type="molecule type" value="Genomic_DNA"/>
</dbReference>
<feature type="region of interest" description="Disordered" evidence="1">
    <location>
        <begin position="91"/>
        <end position="157"/>
    </location>
</feature>
<feature type="region of interest" description="Disordered" evidence="1">
    <location>
        <begin position="2297"/>
        <end position="2342"/>
    </location>
</feature>
<feature type="compositionally biased region" description="Acidic residues" evidence="1">
    <location>
        <begin position="993"/>
        <end position="1005"/>
    </location>
</feature>
<feature type="region of interest" description="Disordered" evidence="1">
    <location>
        <begin position="543"/>
        <end position="703"/>
    </location>
</feature>
<dbReference type="GO" id="GO:0000127">
    <property type="term" value="C:transcription factor TFIIIC complex"/>
    <property type="evidence" value="ECO:0007669"/>
    <property type="project" value="InterPro"/>
</dbReference>
<dbReference type="GO" id="GO:0042791">
    <property type="term" value="P:5S class rRNA transcription by RNA polymerase III"/>
    <property type="evidence" value="ECO:0007669"/>
    <property type="project" value="TreeGrafter"/>
</dbReference>
<dbReference type="GO" id="GO:0003677">
    <property type="term" value="F:DNA binding"/>
    <property type="evidence" value="ECO:0007669"/>
    <property type="project" value="InterPro"/>
</dbReference>
<feature type="compositionally biased region" description="Low complexity" evidence="1">
    <location>
        <begin position="268"/>
        <end position="277"/>
    </location>
</feature>
<feature type="compositionally biased region" description="Acidic residues" evidence="1">
    <location>
        <begin position="1743"/>
        <end position="1760"/>
    </location>
</feature>
<feature type="region of interest" description="Disordered" evidence="1">
    <location>
        <begin position="1719"/>
        <end position="1769"/>
    </location>
</feature>
<feature type="compositionally biased region" description="Basic residues" evidence="1">
    <location>
        <begin position="543"/>
        <end position="553"/>
    </location>
</feature>
<feature type="compositionally biased region" description="Basic residues" evidence="1">
    <location>
        <begin position="737"/>
        <end position="747"/>
    </location>
</feature>
<feature type="compositionally biased region" description="Basic and acidic residues" evidence="1">
    <location>
        <begin position="889"/>
        <end position="898"/>
    </location>
</feature>
<feature type="compositionally biased region" description="Low complexity" evidence="1">
    <location>
        <begin position="390"/>
        <end position="406"/>
    </location>
</feature>
<sequence length="2445" mass="267823">MIDTLVQHLLEEIAMDGQAGTDVSRLASFVQEFYATPSSDSTTPLATTSTATSSQPAQQNTDPAFLSFVWDTLLGQEDVHVGVLTPIKKEEEQDDLASEAGSPAPAEGGGGGAANDDDDGPAYKGHSGKGKGKGKNRAPMPKRKKKAKDIGKQGTHQLERIEGERRGWSREKLVETYGEGLRISVGDETAWVAITGATVITIGHDLGVDQKSAFHFVKVAVNLGIVKKFRTIEHGAWTNRILHVRYLSVSPHWAIYKASDEGAEEEGQQPPDASAAAESDEEGGVTAVRRVGAIGRNHIVTNPGLIKKRVVRALKSREQWFMPHGQMASSIGLYNYNRLDLRRLNQILTNMCKEGTLEKTLVSHQLSSGRVMVQCLRLLKKEEDEIAADANANAEQDGSDPEANANAEKDDEDDDSPHPLALIAIERQVIDLVAEADAEGLTHADIAHSLGSLPVRTVDQMLARLSRQQSLPPHLKDLTLHLVTETEEIGGWAEVKSGEVYGSAQERWEKVKGIDLKKAGKVKSGGGLGVSQRADIWRVVKDVKKKKKRKRRGERAAELEEIRRRAEGKGKGRKVGKGEEGEKEGQKGEDQDVEEEGNDSTTSTNAKAKKSTTTTTKQKKKATTSEPASPSPSASASGSPAPPRDVKPQVLNYDGTAVTRGRPRKNAPKPGTVTYYERRKMEDEERAKIGLEPRKIGEKKNAEIEKIVKERVEEIKRLARREAGEKSEEEESEAPKKKGRGKGKKKVVAQEDAETSTAAADSDQAAPKSGKTKSSTKAKSTPATKTRSGRTSVAVVQPIEVDELDSDDSDEPVISQPSPKGKGKGKGKAKEVDPAPAPAAIAGWAPPRPRSTAINAEEDSPMPDADDDAEPTPPPPLPPASTTGKRIPRKSDVAKSKETPLATTSRKRGRVSDAPSENESSREEEEEEDAPIVVDVDEEQAFSSKSKEVAAAPPSSTQRPKKRLRPVVEVFVKSPKKKKSAPKPKSVEKEVEMIEVDELESDEEGEKEKEKEGGKEKEKQVQEIVIDEDEDDEDVGSDAPQPQSDAVAPTSELSISSSPAPSTSAIPSNARVGRVPQGPSDKRVRVRSRALGSSQSTPKASHSFLAKQMDIITFLEHPSVGGFCEYDIRFGNVLRAFFKKYHPDKPSAKHTMDKRSTNELITGLIDRKLIKKTTVNPPSGRTDVILLAAVPLDDERVTAFCTKLSGRKLIRTGKVPDLREAEDLTLDDTLAPRALGILEEPAVDDSSEVVRDYFRRIPGVVGAKFGALYGRIARARHLHHWLIQWVNSAEEGANLISTSPVVFTHATFTSLLPLGDYLRIVSLPIDSRELDDFVADPANLTIPLASLPKNILAMLKPDTALRQRALWPAVETLSHLGLLIPLVLALGDKSQTLEHTYQRPTKSTAATHWQLNPQVPVYAFARTTNPLVSIVDVTSPAGATFYWEKLHEVSFPGNVARHAVLDEADAGPFPLSFEGAPAGFASKIMTSSTKWHADYMLLRSQRKYLSKLVTKDAAIVDDDEALTRIASDTVAPKVVIERYMRHVLESKARRMAKLKKNGDKHRKKGGKGRRKRRKVGEGQEGEEEWEDEPASDVEGDGAPRSGRTRGAKKKSTKHADASAARELAFSAIVERFKAEHGQPTLPPRIIEVLQRRFCYSRRGLIDTTQLQSELSLLLPEGHIPGYRSIVPANIRRAVQLGDDPYSLPAAKLFSSRKLRKSLGSRQKALPKPLAAKPVASTSRDVDSGADGEGDDQAMSGDEEAAAAAAAAPAPMLDETDFPSLTLNRQNEFLSTPARPAPELKENGRLPRNFFTAEQDDLLLDAAAILRARAEYVGRRIVWTPLSQLFSEIPSSKMRHHFKRLTQSREEQTYHDRLVEGWHVEWEKKRGSPELPDEHPQDQLRFELADFVRCLRANVDKQALRLTGPRPAVESVVPIIKLPATLAEFEAKFVIDSRSSNKDEALRWDRYWKSGLSNANREEEAAAAPFSTICSTEEAPTVDHDLIMTEEALKVSRVGLLDLKHMLYTTPADRYTPAHGARFLQPFDANLEPALKDLLDNAVIIKPKGTKESTRRAPGRGHTFSDRFQSSFEDLISPSKSLIASHKERELLALDEDKSMEWPLFALEGDMISLIRLASEGKVTMNVDTSTTAAFRDPSDYQTRQKDDEAYELSVLVAANQSAGPFDPPRNPPVFPREGHTADPTALAAARSGMESTITDESSSAVEVLDLITAAGVAGLSFNVLATQLPHLNSVALKAAQKALTSSTPPLAFFAGEKTVTLVASQFLSSWTVAVLPRKEVPQQAEAGSAPEKENDATSQDQDDEQEQEPEVEATPEGEDEDEDDSTLTRIFPAPWRDLHGDVIPSMWEKATGWIKGLLLLHSGATTQQLFARSEALRLLTLPQVLMLLETLEEWDVIERRDVGAAAAEGDGEKELGWDDARFYLTASWE</sequence>
<feature type="compositionally biased region" description="Low complexity" evidence="1">
    <location>
        <begin position="600"/>
        <end position="616"/>
    </location>
</feature>
<dbReference type="InterPro" id="IPR044210">
    <property type="entry name" value="Tfc3-like"/>
</dbReference>
<feature type="region of interest" description="Disordered" evidence="1">
    <location>
        <begin position="1551"/>
        <end position="1616"/>
    </location>
</feature>